<dbReference type="OrthoDB" id="5591297at2759"/>
<organism evidence="1 2">
    <name type="scientific">Hydnum rufescens UP504</name>
    <dbReference type="NCBI Taxonomy" id="1448309"/>
    <lineage>
        <taxon>Eukaryota</taxon>
        <taxon>Fungi</taxon>
        <taxon>Dikarya</taxon>
        <taxon>Basidiomycota</taxon>
        <taxon>Agaricomycotina</taxon>
        <taxon>Agaricomycetes</taxon>
        <taxon>Cantharellales</taxon>
        <taxon>Hydnaceae</taxon>
        <taxon>Hydnum</taxon>
    </lineage>
</organism>
<dbReference type="AlphaFoldDB" id="A0A9P6DPH0"/>
<evidence type="ECO:0000313" key="1">
    <source>
        <dbReference type="EMBL" id="KAF9506259.1"/>
    </source>
</evidence>
<dbReference type="GO" id="GO:0016887">
    <property type="term" value="F:ATP hydrolysis activity"/>
    <property type="evidence" value="ECO:0007669"/>
    <property type="project" value="TreeGrafter"/>
</dbReference>
<name>A0A9P6DPH0_9AGAM</name>
<dbReference type="InterPro" id="IPR014729">
    <property type="entry name" value="Rossmann-like_a/b/a_fold"/>
</dbReference>
<keyword evidence="2" id="KW-1185">Reference proteome</keyword>
<dbReference type="PANTHER" id="PTHR31285:SF0">
    <property type="entry name" value="NICOTINAMIDE MONONUCLEOTIDE ADENYLYLTRANSFERASE"/>
    <property type="match status" value="1"/>
</dbReference>
<dbReference type="GO" id="GO:0005737">
    <property type="term" value="C:cytoplasm"/>
    <property type="evidence" value="ECO:0007669"/>
    <property type="project" value="TreeGrafter"/>
</dbReference>
<sequence>MSLKSFVNWRISGRWMLTRYVFHSGIPRAGSMWRWTWGAVAPRQGRYGPARMSSFLSDNQGSDGGSKLQVFENAITRLKAKDSTVEIVYPSHNWPSSLVSLDYAGTSSVAVLDSSFNPPTSAHLALALAAVSESVPPSLAPNAILLLLSVRNADKQLKPGDASHVQRLQMMTLLAQEIERVLSAQRNDSGQITTLSREHAPQPSVAVAAIDEPTFVGKSSLLMDYFSRSLVEAASLPPAAVSSIDFHSRMGHHHPVLRSQVLRLPFRNVRGSPHILRKGTIYDIVCAKT</sequence>
<dbReference type="Gene3D" id="3.40.50.620">
    <property type="entry name" value="HUPs"/>
    <property type="match status" value="1"/>
</dbReference>
<dbReference type="SUPFAM" id="SSF52374">
    <property type="entry name" value="Nucleotidylyl transferase"/>
    <property type="match status" value="1"/>
</dbReference>
<comment type="caution">
    <text evidence="1">The sequence shown here is derived from an EMBL/GenBank/DDBJ whole genome shotgun (WGS) entry which is preliminary data.</text>
</comment>
<gene>
    <name evidence="1" type="ORF">BS47DRAFT_452818</name>
</gene>
<evidence type="ECO:0008006" key="3">
    <source>
        <dbReference type="Google" id="ProtNLM"/>
    </source>
</evidence>
<accession>A0A9P6DPH0</accession>
<dbReference type="EMBL" id="MU129118">
    <property type="protein sequence ID" value="KAF9506259.1"/>
    <property type="molecule type" value="Genomic_DNA"/>
</dbReference>
<dbReference type="Proteomes" id="UP000886523">
    <property type="component" value="Unassembled WGS sequence"/>
</dbReference>
<dbReference type="GO" id="GO:0005634">
    <property type="term" value="C:nucleus"/>
    <property type="evidence" value="ECO:0007669"/>
    <property type="project" value="TreeGrafter"/>
</dbReference>
<dbReference type="GO" id="GO:0000309">
    <property type="term" value="F:nicotinamide-nucleotide adenylyltransferase activity"/>
    <property type="evidence" value="ECO:0007669"/>
    <property type="project" value="TreeGrafter"/>
</dbReference>
<reference evidence="1" key="1">
    <citation type="journal article" date="2020" name="Nat. Commun.">
        <title>Large-scale genome sequencing of mycorrhizal fungi provides insights into the early evolution of symbiotic traits.</title>
        <authorList>
            <person name="Miyauchi S."/>
            <person name="Kiss E."/>
            <person name="Kuo A."/>
            <person name="Drula E."/>
            <person name="Kohler A."/>
            <person name="Sanchez-Garcia M."/>
            <person name="Morin E."/>
            <person name="Andreopoulos B."/>
            <person name="Barry K.W."/>
            <person name="Bonito G."/>
            <person name="Buee M."/>
            <person name="Carver A."/>
            <person name="Chen C."/>
            <person name="Cichocki N."/>
            <person name="Clum A."/>
            <person name="Culley D."/>
            <person name="Crous P.W."/>
            <person name="Fauchery L."/>
            <person name="Girlanda M."/>
            <person name="Hayes R.D."/>
            <person name="Keri Z."/>
            <person name="LaButti K."/>
            <person name="Lipzen A."/>
            <person name="Lombard V."/>
            <person name="Magnuson J."/>
            <person name="Maillard F."/>
            <person name="Murat C."/>
            <person name="Nolan M."/>
            <person name="Ohm R.A."/>
            <person name="Pangilinan J."/>
            <person name="Pereira M.F."/>
            <person name="Perotto S."/>
            <person name="Peter M."/>
            <person name="Pfister S."/>
            <person name="Riley R."/>
            <person name="Sitrit Y."/>
            <person name="Stielow J.B."/>
            <person name="Szollosi G."/>
            <person name="Zifcakova L."/>
            <person name="Stursova M."/>
            <person name="Spatafora J.W."/>
            <person name="Tedersoo L."/>
            <person name="Vaario L.M."/>
            <person name="Yamada A."/>
            <person name="Yan M."/>
            <person name="Wang P."/>
            <person name="Xu J."/>
            <person name="Bruns T."/>
            <person name="Baldrian P."/>
            <person name="Vilgalys R."/>
            <person name="Dunand C."/>
            <person name="Henrissat B."/>
            <person name="Grigoriev I.V."/>
            <person name="Hibbett D."/>
            <person name="Nagy L.G."/>
            <person name="Martin F.M."/>
        </authorList>
    </citation>
    <scope>NUCLEOTIDE SEQUENCE</scope>
    <source>
        <strain evidence="1">UP504</strain>
    </source>
</reference>
<protein>
    <recommendedName>
        <fullName evidence="3">Nicotinamide-nucleotide adenylyltransferase</fullName>
    </recommendedName>
</protein>
<dbReference type="PANTHER" id="PTHR31285">
    <property type="entry name" value="NICOTINAMIDE MONONUCLEOTIDE ADENYLYLTRANSFERASE"/>
    <property type="match status" value="1"/>
</dbReference>
<evidence type="ECO:0000313" key="2">
    <source>
        <dbReference type="Proteomes" id="UP000886523"/>
    </source>
</evidence>
<proteinExistence type="predicted"/>